<reference evidence="2 3" key="1">
    <citation type="submission" date="2014-04" db="EMBL/GenBank/DDBJ databases">
        <title>Evolutionary Origins and Diversification of the Mycorrhizal Mutualists.</title>
        <authorList>
            <consortium name="DOE Joint Genome Institute"/>
            <consortium name="Mycorrhizal Genomics Consortium"/>
            <person name="Kohler A."/>
            <person name="Kuo A."/>
            <person name="Nagy L.G."/>
            <person name="Floudas D."/>
            <person name="Copeland A."/>
            <person name="Barry K.W."/>
            <person name="Cichocki N."/>
            <person name="Veneault-Fourrey C."/>
            <person name="LaButti K."/>
            <person name="Lindquist E.A."/>
            <person name="Lipzen A."/>
            <person name="Lundell T."/>
            <person name="Morin E."/>
            <person name="Murat C."/>
            <person name="Riley R."/>
            <person name="Ohm R."/>
            <person name="Sun H."/>
            <person name="Tunlid A."/>
            <person name="Henrissat B."/>
            <person name="Grigoriev I.V."/>
            <person name="Hibbett D.S."/>
            <person name="Martin F."/>
        </authorList>
    </citation>
    <scope>NUCLEOTIDE SEQUENCE [LARGE SCALE GENOMIC DNA]</scope>
    <source>
        <strain evidence="2 3">FD-317 M1</strain>
    </source>
</reference>
<feature type="compositionally biased region" description="Low complexity" evidence="1">
    <location>
        <begin position="50"/>
        <end position="70"/>
    </location>
</feature>
<protein>
    <submittedName>
        <fullName evidence="2">Uncharacterized protein</fullName>
    </submittedName>
</protein>
<sequence>MVNSPLLLDQMEMYALQEGRAMTIDRLPGNIVRNTTPKSVSFAFDEPSNSAIPPSIPASSSASHSLPILSTPSAPANTRSATPGPSTCTGRSPELLAASYYPGCINPDVDMDEFSDAERAGKIPKPMGEVARPSRGGYNLEGTLKWLKARLDCVKGFIKKQHLLQDIQEQAVVKYPFLVKYHRLWVVDNLIRCQLKYEKAARNRQAGCRDPSKV</sequence>
<evidence type="ECO:0000313" key="2">
    <source>
        <dbReference type="EMBL" id="KIK50636.1"/>
    </source>
</evidence>
<dbReference type="Proteomes" id="UP000053593">
    <property type="component" value="Unassembled WGS sequence"/>
</dbReference>
<feature type="region of interest" description="Disordered" evidence="1">
    <location>
        <begin position="50"/>
        <end position="90"/>
    </location>
</feature>
<evidence type="ECO:0000256" key="1">
    <source>
        <dbReference type="SAM" id="MobiDB-lite"/>
    </source>
</evidence>
<gene>
    <name evidence="2" type="ORF">GYMLUDRAFT_252782</name>
</gene>
<organism evidence="2 3">
    <name type="scientific">Collybiopsis luxurians FD-317 M1</name>
    <dbReference type="NCBI Taxonomy" id="944289"/>
    <lineage>
        <taxon>Eukaryota</taxon>
        <taxon>Fungi</taxon>
        <taxon>Dikarya</taxon>
        <taxon>Basidiomycota</taxon>
        <taxon>Agaricomycotina</taxon>
        <taxon>Agaricomycetes</taxon>
        <taxon>Agaricomycetidae</taxon>
        <taxon>Agaricales</taxon>
        <taxon>Marasmiineae</taxon>
        <taxon>Omphalotaceae</taxon>
        <taxon>Collybiopsis</taxon>
        <taxon>Collybiopsis luxurians</taxon>
    </lineage>
</organism>
<dbReference type="OrthoDB" id="2686745at2759"/>
<keyword evidence="3" id="KW-1185">Reference proteome</keyword>
<dbReference type="AlphaFoldDB" id="A0A0D0B8Y3"/>
<accession>A0A0D0B8Y3</accession>
<name>A0A0D0B8Y3_9AGAR</name>
<evidence type="ECO:0000313" key="3">
    <source>
        <dbReference type="Proteomes" id="UP000053593"/>
    </source>
</evidence>
<proteinExistence type="predicted"/>
<dbReference type="HOGENOM" id="CLU_112114_0_0_1"/>
<dbReference type="EMBL" id="KN834891">
    <property type="protein sequence ID" value="KIK50636.1"/>
    <property type="molecule type" value="Genomic_DNA"/>
</dbReference>
<feature type="compositionally biased region" description="Polar residues" evidence="1">
    <location>
        <begin position="71"/>
        <end position="90"/>
    </location>
</feature>